<dbReference type="AlphaFoldDB" id="A0A2S7WG12"/>
<proteinExistence type="predicted"/>
<gene>
    <name evidence="1" type="ORF">BTO16_10600</name>
</gene>
<evidence type="ECO:0008006" key="3">
    <source>
        <dbReference type="Google" id="ProtNLM"/>
    </source>
</evidence>
<organism evidence="1 2">
    <name type="scientific">Polaribacter glomeratus</name>
    <dbReference type="NCBI Taxonomy" id="102"/>
    <lineage>
        <taxon>Bacteria</taxon>
        <taxon>Pseudomonadati</taxon>
        <taxon>Bacteroidota</taxon>
        <taxon>Flavobacteriia</taxon>
        <taxon>Flavobacteriales</taxon>
        <taxon>Flavobacteriaceae</taxon>
    </lineage>
</organism>
<comment type="caution">
    <text evidence="1">The sequence shown here is derived from an EMBL/GenBank/DDBJ whole genome shotgun (WGS) entry which is preliminary data.</text>
</comment>
<protein>
    <recommendedName>
        <fullName evidence="3">Outer membrane protein beta-barrel domain-containing protein</fullName>
    </recommendedName>
</protein>
<name>A0A2S7WG12_9FLAO</name>
<accession>A0A2S7WG12</accession>
<keyword evidence="2" id="KW-1185">Reference proteome</keyword>
<dbReference type="Proteomes" id="UP000239068">
    <property type="component" value="Unassembled WGS sequence"/>
</dbReference>
<reference evidence="1 2" key="1">
    <citation type="submission" date="2016-12" db="EMBL/GenBank/DDBJ databases">
        <title>Trade-off between light-utilization and light-protection in marine flavobacteria.</title>
        <authorList>
            <person name="Kumagai Y."/>
            <person name="Yoshizawa S."/>
            <person name="Kogure K."/>
            <person name="Iwasaki W."/>
        </authorList>
    </citation>
    <scope>NUCLEOTIDE SEQUENCE [LARGE SCALE GENOMIC DNA]</scope>
    <source>
        <strain evidence="1 2">ATCC 43844</strain>
    </source>
</reference>
<sequence>MKLQKLLLKILKISLMFNFMKKYCVFIILFAFSSTINSQEYRKYWNEGKLTWDDFQAKPTKNNPTYLGYVLRYQTDKKVVDDVTYFGVIADAYIDKSLSFVHQNLKDDYHLNYNQVIFNLVEIHKRKLQKRIYTIDNIFDMSPLFSDSKSQLEREVLDFQEEGNYGIQREVTDQWLLKTTEELAASSSFELPDFRKSNWTYGLYGGVDFGFYGDTYSEIFNNTIAMSLGFEFSYKKVFMGLNMSFTNSKLNTDLMDDSLMIPEGEKSTIGLLNGYFGYPVYETKKFRIVPFAGYGVTFFGEVGDQENKQETSAATSIFGVNFDFKNKKTINFTPTFFDVREEGNSYFGARIFMSNSNFNPNLKGYSINIGLSYGIEGRFLSKK</sequence>
<evidence type="ECO:0000313" key="2">
    <source>
        <dbReference type="Proteomes" id="UP000239068"/>
    </source>
</evidence>
<evidence type="ECO:0000313" key="1">
    <source>
        <dbReference type="EMBL" id="PQJ76356.1"/>
    </source>
</evidence>
<dbReference type="EMBL" id="MSCM01000002">
    <property type="protein sequence ID" value="PQJ76356.1"/>
    <property type="molecule type" value="Genomic_DNA"/>
</dbReference>